<dbReference type="Proteomes" id="UP000007796">
    <property type="component" value="Unassembled WGS sequence"/>
</dbReference>
<evidence type="ECO:0000313" key="8">
    <source>
        <dbReference type="EMBL" id="EFX05060.1"/>
    </source>
</evidence>
<dbReference type="GO" id="GO:0008270">
    <property type="term" value="F:zinc ion binding"/>
    <property type="evidence" value="ECO:0007669"/>
    <property type="project" value="InterPro"/>
</dbReference>
<evidence type="ECO:0000256" key="2">
    <source>
        <dbReference type="ARBA" id="ARBA00022723"/>
    </source>
</evidence>
<dbReference type="RefSeq" id="XP_014174542.1">
    <property type="nucleotide sequence ID" value="XM_014319067.1"/>
</dbReference>
<evidence type="ECO:0000313" key="9">
    <source>
        <dbReference type="Proteomes" id="UP000007796"/>
    </source>
</evidence>
<dbReference type="CDD" id="cd12148">
    <property type="entry name" value="fungal_TF_MHR"/>
    <property type="match status" value="1"/>
</dbReference>
<dbReference type="GeneID" id="25978632"/>
<dbReference type="GO" id="GO:0006351">
    <property type="term" value="P:DNA-templated transcription"/>
    <property type="evidence" value="ECO:0007669"/>
    <property type="project" value="InterPro"/>
</dbReference>
<evidence type="ECO:0000256" key="3">
    <source>
        <dbReference type="ARBA" id="ARBA00023015"/>
    </source>
</evidence>
<dbReference type="InterPro" id="IPR050815">
    <property type="entry name" value="TF_fung"/>
</dbReference>
<reference evidence="8 9" key="1">
    <citation type="journal article" date="2011" name="Proc. Natl. Acad. Sci. U.S.A.">
        <title>Genome and transcriptome analyses of the mountain pine beetle-fungal symbiont Grosmannia clavigera, a lodgepole pine pathogen.</title>
        <authorList>
            <person name="DiGuistini S."/>
            <person name="Wang Y."/>
            <person name="Liao N.Y."/>
            <person name="Taylor G."/>
            <person name="Tanguay P."/>
            <person name="Feau N."/>
            <person name="Henrissat B."/>
            <person name="Chan S.K."/>
            <person name="Hesse-Orce U."/>
            <person name="Alamouti S.M."/>
            <person name="Tsui C.K.M."/>
            <person name="Docking R.T."/>
            <person name="Levasseur A."/>
            <person name="Haridas S."/>
            <person name="Robertson G."/>
            <person name="Birol I."/>
            <person name="Holt R.A."/>
            <person name="Marra M.A."/>
            <person name="Hamelin R.C."/>
            <person name="Hirst M."/>
            <person name="Jones S.J.M."/>
            <person name="Bohlmann J."/>
            <person name="Breuil C."/>
        </authorList>
    </citation>
    <scope>NUCLEOTIDE SEQUENCE [LARGE SCALE GENOMIC DNA]</scope>
    <source>
        <strain evidence="9">kw1407 / UAMH 11150</strain>
    </source>
</reference>
<gene>
    <name evidence="8" type="ORF">CMQ_5322</name>
</gene>
<dbReference type="OrthoDB" id="3037908at2759"/>
<evidence type="ECO:0000256" key="5">
    <source>
        <dbReference type="ARBA" id="ARBA00023163"/>
    </source>
</evidence>
<dbReference type="PANTHER" id="PTHR47338:SF3">
    <property type="entry name" value="C6 FINGER DOMAIN TRANSCRIPTION FACTOR DBAA-RELATED"/>
    <property type="match status" value="1"/>
</dbReference>
<dbReference type="PANTHER" id="PTHR47338">
    <property type="entry name" value="ZN(II)2CYS6 TRANSCRIPTION FACTOR (EUROFUNG)-RELATED"/>
    <property type="match status" value="1"/>
</dbReference>
<keyword evidence="3" id="KW-0805">Transcription regulation</keyword>
<evidence type="ECO:0000256" key="6">
    <source>
        <dbReference type="ARBA" id="ARBA00023242"/>
    </source>
</evidence>
<evidence type="ECO:0000256" key="4">
    <source>
        <dbReference type="ARBA" id="ARBA00023125"/>
    </source>
</evidence>
<dbReference type="GO" id="GO:0000981">
    <property type="term" value="F:DNA-binding transcription factor activity, RNA polymerase II-specific"/>
    <property type="evidence" value="ECO:0007669"/>
    <property type="project" value="InterPro"/>
</dbReference>
<evidence type="ECO:0000259" key="7">
    <source>
        <dbReference type="SMART" id="SM00906"/>
    </source>
</evidence>
<keyword evidence="5" id="KW-0804">Transcription</keyword>
<protein>
    <submittedName>
        <fullName evidence="8">C6 zinc finger domain containing protein</fullName>
    </submittedName>
</protein>
<sequence>MMHNDLEPGKTKKKDCLQHAMWTLATSRSSQFQVYECKLYAKTRQLFQAFEPEETCHHLCSELAQAWTLLAIYELTCQDFHRGLMSAGRAFRLIQMMRLYELDAPQTTPNMQLEQCPGIVHLQDPVQEDWIDLESKRRTFWLAYTIDRFTSMVDGLHMFFDEHLIRTRLPASEVNFVNGLSTNMRFLADVISGDDIRCTDGDLSPFAESAIAAAICGRVLEHKQKPPSKLQDFCSRHRSLYALLGQRIDLLQIYASLEYPDPLIAFATLGAHVSVLMLYELAESRPLGSEAQGMRLTQALSAEHKQQSLDAVDDAALVVTVLGQHFQVHPLTPILLLLGGRFSQSHPGFNNAYVKLIPGIMTTLQAFYGLNKVAEDFIELLKSGNEKYNYFSQTEVPMSMQ</sequence>
<dbReference type="eggNOG" id="ENOG502SH49">
    <property type="taxonomic scope" value="Eukaryota"/>
</dbReference>
<dbReference type="InParanoid" id="F0XBR8"/>
<keyword evidence="6" id="KW-0539">Nucleus</keyword>
<dbReference type="GO" id="GO:0003677">
    <property type="term" value="F:DNA binding"/>
    <property type="evidence" value="ECO:0007669"/>
    <property type="project" value="UniProtKB-KW"/>
</dbReference>
<dbReference type="SMART" id="SM00906">
    <property type="entry name" value="Fungal_trans"/>
    <property type="match status" value="1"/>
</dbReference>
<keyword evidence="4" id="KW-0238">DNA-binding</keyword>
<accession>F0XBR8</accession>
<keyword evidence="2" id="KW-0479">Metal-binding</keyword>
<dbReference type="STRING" id="655863.F0XBR8"/>
<dbReference type="GO" id="GO:0005634">
    <property type="term" value="C:nucleus"/>
    <property type="evidence" value="ECO:0007669"/>
    <property type="project" value="UniProtKB-SubCell"/>
</dbReference>
<dbReference type="EMBL" id="GL629756">
    <property type="protein sequence ID" value="EFX05060.1"/>
    <property type="molecule type" value="Genomic_DNA"/>
</dbReference>
<feature type="domain" description="Xylanolytic transcriptional activator regulatory" evidence="7">
    <location>
        <begin position="83"/>
        <end position="176"/>
    </location>
</feature>
<comment type="subcellular location">
    <subcellularLocation>
        <location evidence="1">Nucleus</location>
    </subcellularLocation>
</comment>
<dbReference type="HOGENOM" id="CLU_687071_0_0_1"/>
<dbReference type="AlphaFoldDB" id="F0XBR8"/>
<dbReference type="Pfam" id="PF04082">
    <property type="entry name" value="Fungal_trans"/>
    <property type="match status" value="1"/>
</dbReference>
<evidence type="ECO:0000256" key="1">
    <source>
        <dbReference type="ARBA" id="ARBA00004123"/>
    </source>
</evidence>
<keyword evidence="9" id="KW-1185">Reference proteome</keyword>
<proteinExistence type="predicted"/>
<organism evidence="9">
    <name type="scientific">Grosmannia clavigera (strain kw1407 / UAMH 11150)</name>
    <name type="common">Blue stain fungus</name>
    <name type="synonym">Graphiocladiella clavigera</name>
    <dbReference type="NCBI Taxonomy" id="655863"/>
    <lineage>
        <taxon>Eukaryota</taxon>
        <taxon>Fungi</taxon>
        <taxon>Dikarya</taxon>
        <taxon>Ascomycota</taxon>
        <taxon>Pezizomycotina</taxon>
        <taxon>Sordariomycetes</taxon>
        <taxon>Sordariomycetidae</taxon>
        <taxon>Ophiostomatales</taxon>
        <taxon>Ophiostomataceae</taxon>
        <taxon>Leptographium</taxon>
    </lineage>
</organism>
<dbReference type="InterPro" id="IPR007219">
    <property type="entry name" value="XnlR_reg_dom"/>
</dbReference>
<name>F0XBR8_GROCL</name>